<dbReference type="Gene3D" id="3.30.420.10">
    <property type="entry name" value="Ribonuclease H-like superfamily/Ribonuclease H"/>
    <property type="match status" value="1"/>
</dbReference>
<dbReference type="Pfam" id="PF01359">
    <property type="entry name" value="Transposase_1"/>
    <property type="match status" value="1"/>
</dbReference>
<comment type="caution">
    <text evidence="1">The sequence shown here is derived from an EMBL/GenBank/DDBJ whole genome shotgun (WGS) entry which is preliminary data.</text>
</comment>
<dbReference type="InterPro" id="IPR036397">
    <property type="entry name" value="RNaseH_sf"/>
</dbReference>
<accession>A0AAV4EEU2</accession>
<dbReference type="InterPro" id="IPR001888">
    <property type="entry name" value="Transposase_1"/>
</dbReference>
<proteinExistence type="predicted"/>
<dbReference type="GO" id="GO:0003676">
    <property type="term" value="F:nucleic acid binding"/>
    <property type="evidence" value="ECO:0007669"/>
    <property type="project" value="InterPro"/>
</dbReference>
<dbReference type="AlphaFoldDB" id="A0AAV4EEU2"/>
<organism evidence="1 2">
    <name type="scientific">Elysia marginata</name>
    <dbReference type="NCBI Taxonomy" id="1093978"/>
    <lineage>
        <taxon>Eukaryota</taxon>
        <taxon>Metazoa</taxon>
        <taxon>Spiralia</taxon>
        <taxon>Lophotrochozoa</taxon>
        <taxon>Mollusca</taxon>
        <taxon>Gastropoda</taxon>
        <taxon>Heterobranchia</taxon>
        <taxon>Euthyneura</taxon>
        <taxon>Panpulmonata</taxon>
        <taxon>Sacoglossa</taxon>
        <taxon>Placobranchoidea</taxon>
        <taxon>Plakobranchidae</taxon>
        <taxon>Elysia</taxon>
    </lineage>
</organism>
<evidence type="ECO:0000313" key="1">
    <source>
        <dbReference type="EMBL" id="GFR58851.1"/>
    </source>
</evidence>
<dbReference type="PANTHER" id="PTHR46060:SF1">
    <property type="entry name" value="MARINER MOS1 TRANSPOSASE-LIKE PROTEIN"/>
    <property type="match status" value="1"/>
</dbReference>
<protein>
    <submittedName>
        <fullName evidence="1">Transposase</fullName>
    </submittedName>
</protein>
<keyword evidence="2" id="KW-1185">Reference proteome</keyword>
<sequence>MEMRIRRIRVWGLVETFEQIITYSIDNLITGDETWVHLNTPEAKRDSMTWKHQSSPVTKTFKVQRSAAKVMASVLRDAKGVILIDIFFTRSVYQCCPILQHS</sequence>
<name>A0AAV4EEU2_9GAST</name>
<evidence type="ECO:0000313" key="2">
    <source>
        <dbReference type="Proteomes" id="UP000762676"/>
    </source>
</evidence>
<gene>
    <name evidence="1" type="ORF">ElyMa_003488800</name>
</gene>
<reference evidence="1 2" key="1">
    <citation type="journal article" date="2021" name="Elife">
        <title>Chloroplast acquisition without the gene transfer in kleptoplastic sea slugs, Plakobranchus ocellatus.</title>
        <authorList>
            <person name="Maeda T."/>
            <person name="Takahashi S."/>
            <person name="Yoshida T."/>
            <person name="Shimamura S."/>
            <person name="Takaki Y."/>
            <person name="Nagai Y."/>
            <person name="Toyoda A."/>
            <person name="Suzuki Y."/>
            <person name="Arimoto A."/>
            <person name="Ishii H."/>
            <person name="Satoh N."/>
            <person name="Nishiyama T."/>
            <person name="Hasebe M."/>
            <person name="Maruyama T."/>
            <person name="Minagawa J."/>
            <person name="Obokata J."/>
            <person name="Shigenobu S."/>
        </authorList>
    </citation>
    <scope>NUCLEOTIDE SEQUENCE [LARGE SCALE GENOMIC DNA]</scope>
</reference>
<dbReference type="InterPro" id="IPR052709">
    <property type="entry name" value="Transposase-MT_Hybrid"/>
</dbReference>
<dbReference type="EMBL" id="BMAT01007176">
    <property type="protein sequence ID" value="GFR58851.1"/>
    <property type="molecule type" value="Genomic_DNA"/>
</dbReference>
<dbReference type="Proteomes" id="UP000762676">
    <property type="component" value="Unassembled WGS sequence"/>
</dbReference>
<dbReference type="PANTHER" id="PTHR46060">
    <property type="entry name" value="MARINER MOS1 TRANSPOSASE-LIKE PROTEIN"/>
    <property type="match status" value="1"/>
</dbReference>